<name>A0A937F5M1_9BACT</name>
<keyword evidence="2" id="KW-1185">Reference proteome</keyword>
<proteinExistence type="predicted"/>
<dbReference type="Pfam" id="PF10025">
    <property type="entry name" value="DUF2267"/>
    <property type="match status" value="1"/>
</dbReference>
<dbReference type="EMBL" id="JAESIY010000001">
    <property type="protein sequence ID" value="MBL3654694.1"/>
    <property type="molecule type" value="Genomic_DNA"/>
</dbReference>
<organism evidence="1 2">
    <name type="scientific">Fulvivirga sediminis</name>
    <dbReference type="NCBI Taxonomy" id="2803949"/>
    <lineage>
        <taxon>Bacteria</taxon>
        <taxon>Pseudomonadati</taxon>
        <taxon>Bacteroidota</taxon>
        <taxon>Cytophagia</taxon>
        <taxon>Cytophagales</taxon>
        <taxon>Fulvivirgaceae</taxon>
        <taxon>Fulvivirga</taxon>
    </lineage>
</organism>
<protein>
    <submittedName>
        <fullName evidence="1">DUF2267 domain-containing protein</fullName>
    </submittedName>
</protein>
<dbReference type="AlphaFoldDB" id="A0A937F5M1"/>
<accession>A0A937F5M1</accession>
<reference evidence="1" key="1">
    <citation type="submission" date="2021-01" db="EMBL/GenBank/DDBJ databases">
        <title>Fulvivirga kasyanovii gen. nov., sp nov., a novel member of the phylum Bacteroidetes isolated from seawater in a mussel farm.</title>
        <authorList>
            <person name="Zhao L.-H."/>
            <person name="Wang Z.-J."/>
        </authorList>
    </citation>
    <scope>NUCLEOTIDE SEQUENCE</scope>
    <source>
        <strain evidence="1">2943</strain>
    </source>
</reference>
<evidence type="ECO:0000313" key="1">
    <source>
        <dbReference type="EMBL" id="MBL3654694.1"/>
    </source>
</evidence>
<dbReference type="Proteomes" id="UP000659388">
    <property type="component" value="Unassembled WGS sequence"/>
</dbReference>
<evidence type="ECO:0000313" key="2">
    <source>
        <dbReference type="Proteomes" id="UP000659388"/>
    </source>
</evidence>
<gene>
    <name evidence="1" type="ORF">JL102_01030</name>
</gene>
<comment type="caution">
    <text evidence="1">The sequence shown here is derived from an EMBL/GenBank/DDBJ whole genome shotgun (WGS) entry which is preliminary data.</text>
</comment>
<dbReference type="InterPro" id="IPR038282">
    <property type="entry name" value="DUF2267_sf"/>
</dbReference>
<dbReference type="Gene3D" id="1.10.490.110">
    <property type="entry name" value="Uncharacterized conserved protein DUF2267"/>
    <property type="match status" value="1"/>
</dbReference>
<sequence length="153" mass="17778">MENTIALNYSDLALKDNGLIKEINQVLGFGNPERAGLAVSRVLHTIRKSLSYQESAEFIKRLPEYLKVMFVMNWKPKEERIQLRHLDEFTEEVLNEDDNSEHKVFFKEVDALTAVITVLKTLNRHVDLLNFPSFHYNLKRELQETMLEVSSAA</sequence>
<dbReference type="InterPro" id="IPR018727">
    <property type="entry name" value="DUF2267"/>
</dbReference>
<dbReference type="RefSeq" id="WP_202241735.1">
    <property type="nucleotide sequence ID" value="NZ_JAESIY010000001.1"/>
</dbReference>